<accession>A0A7W9MY77</accession>
<reference evidence="1 2" key="1">
    <citation type="submission" date="2020-08" db="EMBL/GenBank/DDBJ databases">
        <title>Sequencing the genomes of 1000 actinobacteria strains.</title>
        <authorList>
            <person name="Klenk H.-P."/>
        </authorList>
    </citation>
    <scope>NUCLEOTIDE SEQUENCE [LARGE SCALE GENOMIC DNA]</scope>
    <source>
        <strain evidence="1 2">DSM 28967</strain>
    </source>
</reference>
<dbReference type="Pfam" id="PF09947">
    <property type="entry name" value="DUF2180"/>
    <property type="match status" value="1"/>
</dbReference>
<organism evidence="1 2">
    <name type="scientific">Kribbella italica</name>
    <dbReference type="NCBI Taxonomy" id="1540520"/>
    <lineage>
        <taxon>Bacteria</taxon>
        <taxon>Bacillati</taxon>
        <taxon>Actinomycetota</taxon>
        <taxon>Actinomycetes</taxon>
        <taxon>Propionibacteriales</taxon>
        <taxon>Kribbellaceae</taxon>
        <taxon>Kribbella</taxon>
    </lineage>
</organism>
<evidence type="ECO:0008006" key="3">
    <source>
        <dbReference type="Google" id="ProtNLM"/>
    </source>
</evidence>
<gene>
    <name evidence="1" type="ORF">HDA39_007288</name>
</gene>
<dbReference type="RefSeq" id="WP_184802996.1">
    <property type="nucleotide sequence ID" value="NZ_JACHMY010000001.1"/>
</dbReference>
<evidence type="ECO:0000313" key="1">
    <source>
        <dbReference type="EMBL" id="MBB5840554.1"/>
    </source>
</evidence>
<keyword evidence="2" id="KW-1185">Reference proteome</keyword>
<dbReference type="EMBL" id="JACHMY010000001">
    <property type="protein sequence ID" value="MBB5840554.1"/>
    <property type="molecule type" value="Genomic_DNA"/>
</dbReference>
<dbReference type="AlphaFoldDB" id="A0A7W9MY77"/>
<dbReference type="Proteomes" id="UP000549971">
    <property type="component" value="Unassembled WGS sequence"/>
</dbReference>
<protein>
    <recommendedName>
        <fullName evidence="3">DUF2180 family protein</fullName>
    </recommendedName>
</protein>
<sequence length="81" mass="8399">MECHECQAAQQVSPASAICSHCGAAVCADHTVAISESLTCTRPIAQQITVTPPARRLLCPVCALARQAFSTCCSQAVPAGR</sequence>
<dbReference type="InterPro" id="IPR017211">
    <property type="entry name" value="UCP037465_Znf"/>
</dbReference>
<name>A0A7W9MY77_9ACTN</name>
<comment type="caution">
    <text evidence="1">The sequence shown here is derived from an EMBL/GenBank/DDBJ whole genome shotgun (WGS) entry which is preliminary data.</text>
</comment>
<proteinExistence type="predicted"/>
<evidence type="ECO:0000313" key="2">
    <source>
        <dbReference type="Proteomes" id="UP000549971"/>
    </source>
</evidence>